<comment type="similarity">
    <text evidence="1">Belongs to the mTERF family.</text>
</comment>
<sequence>MVKTRPGLLSASLEKTMKPKIKIFQDLGFSANDIAEIISNDPYCLYRSADNRFIPTLSVLKSLLGSSAEVAKVLKISGWYLKLDLKKTLVANIEFLKSCGVDMEQIIKQIYNFPRFLLHSPTDMKKFVKKVDEMGTCRSSRLFIHAVRVVSSMTDENWELKLKHFSELGFSKDDILKMFKKSPPAFAVSRRKLKEVKEVLLATGSDLGFPEDDILEMFKKSPPVFAVLQRKLKKVKEVLLATGKYDLSCIVKDPASLLCSIEKKIKPRMLVLGILDTRNFVKKLPSLAAITRMPECKFLEKFVHPYLNEVGEAYMANSALNSKSIIYLKEMGFK</sequence>
<dbReference type="PANTHER" id="PTHR13068:SF130">
    <property type="entry name" value="TRANSCRIPTION TERMINATION FACTOR MTERF6, CHLOROPLASTIC_MITOCHONDRIAL-LIKE"/>
    <property type="match status" value="1"/>
</dbReference>
<dbReference type="PANTHER" id="PTHR13068">
    <property type="entry name" value="CGI-12 PROTEIN-RELATED"/>
    <property type="match status" value="1"/>
</dbReference>
<organism evidence="4 5">
    <name type="scientific">Olea europaea subsp. europaea</name>
    <dbReference type="NCBI Taxonomy" id="158383"/>
    <lineage>
        <taxon>Eukaryota</taxon>
        <taxon>Viridiplantae</taxon>
        <taxon>Streptophyta</taxon>
        <taxon>Embryophyta</taxon>
        <taxon>Tracheophyta</taxon>
        <taxon>Spermatophyta</taxon>
        <taxon>Magnoliopsida</taxon>
        <taxon>eudicotyledons</taxon>
        <taxon>Gunneridae</taxon>
        <taxon>Pentapetalae</taxon>
        <taxon>asterids</taxon>
        <taxon>lamiids</taxon>
        <taxon>Lamiales</taxon>
        <taxon>Oleaceae</taxon>
        <taxon>Oleeae</taxon>
        <taxon>Olea</taxon>
    </lineage>
</organism>
<dbReference type="FunFam" id="1.25.70.10:FF:000001">
    <property type="entry name" value="Mitochondrial transcription termination factor-like"/>
    <property type="match status" value="1"/>
</dbReference>
<dbReference type="InterPro" id="IPR038538">
    <property type="entry name" value="MTERF_sf"/>
</dbReference>
<keyword evidence="2" id="KW-0805">Transcription regulation</keyword>
<reference evidence="4 5" key="1">
    <citation type="submission" date="2019-12" db="EMBL/GenBank/DDBJ databases">
        <authorList>
            <person name="Alioto T."/>
            <person name="Alioto T."/>
            <person name="Gomez Garrido J."/>
        </authorList>
    </citation>
    <scope>NUCLEOTIDE SEQUENCE [LARGE SCALE GENOMIC DNA]</scope>
</reference>
<dbReference type="AlphaFoldDB" id="A0A8S0U961"/>
<proteinExistence type="inferred from homology"/>
<comment type="caution">
    <text evidence="4">The sequence shown here is derived from an EMBL/GenBank/DDBJ whole genome shotgun (WGS) entry which is preliminary data.</text>
</comment>
<dbReference type="InterPro" id="IPR003690">
    <property type="entry name" value="MTERF"/>
</dbReference>
<dbReference type="Proteomes" id="UP000594638">
    <property type="component" value="Unassembled WGS sequence"/>
</dbReference>
<gene>
    <name evidence="4" type="ORF">OLEA9_A041471</name>
</gene>
<name>A0A8S0U961_OLEEU</name>
<keyword evidence="2" id="KW-0806">Transcription termination</keyword>
<dbReference type="EMBL" id="CACTIH010007427">
    <property type="protein sequence ID" value="CAA3013225.1"/>
    <property type="molecule type" value="Genomic_DNA"/>
</dbReference>
<accession>A0A8S0U961</accession>
<keyword evidence="3" id="KW-0809">Transit peptide</keyword>
<evidence type="ECO:0000256" key="1">
    <source>
        <dbReference type="ARBA" id="ARBA00007692"/>
    </source>
</evidence>
<evidence type="ECO:0000256" key="2">
    <source>
        <dbReference type="ARBA" id="ARBA00022472"/>
    </source>
</evidence>
<keyword evidence="5" id="KW-1185">Reference proteome</keyword>
<keyword evidence="2" id="KW-0804">Transcription</keyword>
<evidence type="ECO:0000313" key="5">
    <source>
        <dbReference type="Proteomes" id="UP000594638"/>
    </source>
</evidence>
<protein>
    <submittedName>
        <fullName evidence="4">Transcription termination factor MTERF8, chloroplastic-like</fullName>
    </submittedName>
</protein>
<dbReference type="OrthoDB" id="637682at2759"/>
<dbReference type="Gene3D" id="1.25.70.10">
    <property type="entry name" value="Transcription termination factor 3, mitochondrial"/>
    <property type="match status" value="2"/>
</dbReference>
<dbReference type="SMART" id="SM00733">
    <property type="entry name" value="Mterf"/>
    <property type="match status" value="7"/>
</dbReference>
<evidence type="ECO:0000313" key="4">
    <source>
        <dbReference type="EMBL" id="CAA3013225.1"/>
    </source>
</evidence>
<evidence type="ECO:0000256" key="3">
    <source>
        <dbReference type="ARBA" id="ARBA00022946"/>
    </source>
</evidence>
<dbReference type="Pfam" id="PF02536">
    <property type="entry name" value="mTERF"/>
    <property type="match status" value="3"/>
</dbReference>
<dbReference type="Gramene" id="OE9A041471T1">
    <property type="protein sequence ID" value="OE9A041471C1"/>
    <property type="gene ID" value="OE9A041471"/>
</dbReference>
<dbReference type="GO" id="GO:0003676">
    <property type="term" value="F:nucleic acid binding"/>
    <property type="evidence" value="ECO:0007669"/>
    <property type="project" value="InterPro"/>
</dbReference>
<dbReference type="GO" id="GO:0006353">
    <property type="term" value="P:DNA-templated transcription termination"/>
    <property type="evidence" value="ECO:0007669"/>
    <property type="project" value="UniProtKB-KW"/>
</dbReference>